<dbReference type="RefSeq" id="WP_182300445.1">
    <property type="nucleotide sequence ID" value="NZ_CP041969.1"/>
</dbReference>
<proteinExistence type="inferred from homology"/>
<comment type="subcellular location">
    <subcellularLocation>
        <location evidence="1 7">Cell membrane</location>
        <topology evidence="1 7">Multi-pass membrane protein</topology>
    </subcellularLocation>
</comment>
<dbReference type="PANTHER" id="PTHR43744:SF3">
    <property type="entry name" value="LACTOSE TRANSPORT SYSTEM PERMEASE PROTEIN LACG"/>
    <property type="match status" value="1"/>
</dbReference>
<keyword evidence="6 7" id="KW-0472">Membrane</keyword>
<feature type="transmembrane region" description="Helical" evidence="7">
    <location>
        <begin position="142"/>
        <end position="162"/>
    </location>
</feature>
<evidence type="ECO:0000256" key="3">
    <source>
        <dbReference type="ARBA" id="ARBA00022475"/>
    </source>
</evidence>
<dbReference type="InterPro" id="IPR000515">
    <property type="entry name" value="MetI-like"/>
</dbReference>
<comment type="similarity">
    <text evidence="7">Belongs to the binding-protein-dependent transport system permease family.</text>
</comment>
<feature type="domain" description="ABC transmembrane type-1" evidence="8">
    <location>
        <begin position="72"/>
        <end position="262"/>
    </location>
</feature>
<sequence>MKLNAQTRSLPLMYLLFAFISVIVLFPILINVLTAFKSPGDLMSSSPLALPKTWSFDNLKTAFEKGNMLIGFKNTGILVLVSVFLNTILGAMTAYVLNRFDFRFKKVIMGMFIVAMVVPFYTTEVARFQIIKSFGLYDSLGAPLLIYAGTDLLQIFIFLQFIEKISSQLDESAMIDGASYVSIFTRILFPLLLPASATLGIIKAVDIMNDMYIPYLYMPSKELHTLSTSLMSFVGQRASSFEQLSAAILIVLIPTLLLYLFLQRYVFSGITAGAVKE</sequence>
<dbReference type="KEGG" id="cchl:FPL14_25860"/>
<name>A0A7G5C4S5_9BACL</name>
<keyword evidence="2 7" id="KW-0813">Transport</keyword>
<dbReference type="Pfam" id="PF00528">
    <property type="entry name" value="BPD_transp_1"/>
    <property type="match status" value="1"/>
</dbReference>
<dbReference type="GO" id="GO:0055085">
    <property type="term" value="P:transmembrane transport"/>
    <property type="evidence" value="ECO:0007669"/>
    <property type="project" value="InterPro"/>
</dbReference>
<evidence type="ECO:0000256" key="4">
    <source>
        <dbReference type="ARBA" id="ARBA00022692"/>
    </source>
</evidence>
<evidence type="ECO:0000313" key="9">
    <source>
        <dbReference type="EMBL" id="QMV44209.1"/>
    </source>
</evidence>
<keyword evidence="4 7" id="KW-0812">Transmembrane</keyword>
<organism evidence="9 10">
    <name type="scientific">Cohnella cholangitidis</name>
    <dbReference type="NCBI Taxonomy" id="2598458"/>
    <lineage>
        <taxon>Bacteria</taxon>
        <taxon>Bacillati</taxon>
        <taxon>Bacillota</taxon>
        <taxon>Bacilli</taxon>
        <taxon>Bacillales</taxon>
        <taxon>Paenibacillaceae</taxon>
        <taxon>Cohnella</taxon>
    </lineage>
</organism>
<evidence type="ECO:0000256" key="1">
    <source>
        <dbReference type="ARBA" id="ARBA00004651"/>
    </source>
</evidence>
<dbReference type="PROSITE" id="PS50928">
    <property type="entry name" value="ABC_TM1"/>
    <property type="match status" value="1"/>
</dbReference>
<feature type="transmembrane region" description="Helical" evidence="7">
    <location>
        <begin position="244"/>
        <end position="262"/>
    </location>
</feature>
<dbReference type="EMBL" id="CP041969">
    <property type="protein sequence ID" value="QMV44209.1"/>
    <property type="molecule type" value="Genomic_DNA"/>
</dbReference>
<feature type="transmembrane region" description="Helical" evidence="7">
    <location>
        <begin position="77"/>
        <end position="97"/>
    </location>
</feature>
<feature type="transmembrane region" description="Helical" evidence="7">
    <location>
        <begin position="183"/>
        <end position="202"/>
    </location>
</feature>
<evidence type="ECO:0000256" key="5">
    <source>
        <dbReference type="ARBA" id="ARBA00022989"/>
    </source>
</evidence>
<keyword evidence="3" id="KW-1003">Cell membrane</keyword>
<dbReference type="GO" id="GO:0005886">
    <property type="term" value="C:plasma membrane"/>
    <property type="evidence" value="ECO:0007669"/>
    <property type="project" value="UniProtKB-SubCell"/>
</dbReference>
<dbReference type="Gene3D" id="1.10.3720.10">
    <property type="entry name" value="MetI-like"/>
    <property type="match status" value="1"/>
</dbReference>
<dbReference type="SUPFAM" id="SSF161098">
    <property type="entry name" value="MetI-like"/>
    <property type="match status" value="1"/>
</dbReference>
<reference evidence="9 10" key="1">
    <citation type="submission" date="2019-07" db="EMBL/GenBank/DDBJ databases">
        <authorList>
            <person name="Kim J.K."/>
            <person name="Cheong H.-M."/>
            <person name="Choi Y."/>
            <person name="Hwang K.J."/>
            <person name="Lee S."/>
            <person name="Choi C."/>
        </authorList>
    </citation>
    <scope>NUCLEOTIDE SEQUENCE [LARGE SCALE GENOMIC DNA]</scope>
    <source>
        <strain evidence="9 10">KS 22</strain>
    </source>
</reference>
<evidence type="ECO:0000256" key="2">
    <source>
        <dbReference type="ARBA" id="ARBA00022448"/>
    </source>
</evidence>
<evidence type="ECO:0000256" key="6">
    <source>
        <dbReference type="ARBA" id="ARBA00023136"/>
    </source>
</evidence>
<dbReference type="PANTHER" id="PTHR43744">
    <property type="entry name" value="ABC TRANSPORTER PERMEASE PROTEIN MG189-RELATED-RELATED"/>
    <property type="match status" value="1"/>
</dbReference>
<evidence type="ECO:0000259" key="8">
    <source>
        <dbReference type="PROSITE" id="PS50928"/>
    </source>
</evidence>
<dbReference type="Proteomes" id="UP000515679">
    <property type="component" value="Chromosome"/>
</dbReference>
<dbReference type="CDD" id="cd06261">
    <property type="entry name" value="TM_PBP2"/>
    <property type="match status" value="1"/>
</dbReference>
<dbReference type="InterPro" id="IPR035906">
    <property type="entry name" value="MetI-like_sf"/>
</dbReference>
<gene>
    <name evidence="9" type="ORF">FPL14_25860</name>
</gene>
<keyword evidence="5 7" id="KW-1133">Transmembrane helix</keyword>
<evidence type="ECO:0000256" key="7">
    <source>
        <dbReference type="RuleBase" id="RU363032"/>
    </source>
</evidence>
<dbReference type="AlphaFoldDB" id="A0A7G5C4S5"/>
<evidence type="ECO:0000313" key="10">
    <source>
        <dbReference type="Proteomes" id="UP000515679"/>
    </source>
</evidence>
<feature type="transmembrane region" description="Helical" evidence="7">
    <location>
        <begin position="104"/>
        <end position="122"/>
    </location>
</feature>
<protein>
    <submittedName>
        <fullName evidence="9">Carbohydrate ABC transporter permease</fullName>
    </submittedName>
</protein>
<keyword evidence="10" id="KW-1185">Reference proteome</keyword>
<feature type="transmembrane region" description="Helical" evidence="7">
    <location>
        <begin position="12"/>
        <end position="36"/>
    </location>
</feature>
<accession>A0A7G5C4S5</accession>